<feature type="domain" description="AMP-dependent synthetase/ligase" evidence="1">
    <location>
        <begin position="40"/>
        <end position="417"/>
    </location>
</feature>
<dbReference type="STRING" id="1219058.AOA14_04390"/>
<dbReference type="GO" id="GO:0016405">
    <property type="term" value="F:CoA-ligase activity"/>
    <property type="evidence" value="ECO:0007669"/>
    <property type="project" value="TreeGrafter"/>
</dbReference>
<dbReference type="RefSeq" id="WP_082819818.1">
    <property type="nucleotide sequence ID" value="NZ_CP013342.1"/>
</dbReference>
<dbReference type="Pfam" id="PF00501">
    <property type="entry name" value="AMP-binding"/>
    <property type="match status" value="1"/>
</dbReference>
<dbReference type="PANTHER" id="PTHR24096">
    <property type="entry name" value="LONG-CHAIN-FATTY-ACID--COA LIGASE"/>
    <property type="match status" value="1"/>
</dbReference>
<dbReference type="InterPro" id="IPR020845">
    <property type="entry name" value="AMP-binding_CS"/>
</dbReference>
<name>A0A142VVT0_9SPHN</name>
<evidence type="ECO:0000259" key="1">
    <source>
        <dbReference type="Pfam" id="PF00501"/>
    </source>
</evidence>
<evidence type="ECO:0000313" key="3">
    <source>
        <dbReference type="Proteomes" id="UP000076234"/>
    </source>
</evidence>
<dbReference type="SUPFAM" id="SSF56801">
    <property type="entry name" value="Acetyl-CoA synthetase-like"/>
    <property type="match status" value="1"/>
</dbReference>
<dbReference type="KEGG" id="ster:AOA14_04390"/>
<sequence>MEFASPPAPSVTLDRRDDGSIILRSGLPLGPVPKSLAHVFDEQAVRTPDAIFMRQRGANGAWRSISYGDARRAADGLAQWLIDRGIGVGDIISFLSEPSIEHGIAAIGVQRSGAAIAPVSVAYSLMSKDHAQLRQCVSVVGAKVVIVDDAVRYAAALRALAPLGVTIVAASGTVEGLAITPWAEVVATPPSPDVAERMDAIRPDQIARIIYTSGSTGSPKATPQPHANLNITIAQNRALGLLEFGDESPQILEAMPFSHIMAGNFNFNNTIAAGGTIWIDDGKPTPELFARTLANLRDVAPSYFITVPLGYTMLCQALEADTDLSRHFFSRLKFLGFGGAVLAEDVRDRLTALSIAARGKAVPIFSFYGATEYLFGTLKYWTEGGTDVIGLPLPATDLKLVPFDGRYEMRVKGPTMMPQSGYIGAPEASALLFDEEGYFHTGDAVRFADPDEPRAGLVFAGRLSEDFKLDSGTYVTVEALRVALLAACGPHVAEAVICGLNRPYPSALLWLRAGENGTETRAAIASAIATFNASQSGAARRIGAALILNEPPSFETGEVTVKGNVAQRVVRERRSADVDRLYAARPDADVMIFADRARKLVGAG</sequence>
<organism evidence="2 3">
    <name type="scientific">Sphingopyxis terrae subsp. terrae NBRC 15098</name>
    <dbReference type="NCBI Taxonomy" id="1219058"/>
    <lineage>
        <taxon>Bacteria</taxon>
        <taxon>Pseudomonadati</taxon>
        <taxon>Pseudomonadota</taxon>
        <taxon>Alphaproteobacteria</taxon>
        <taxon>Sphingomonadales</taxon>
        <taxon>Sphingomonadaceae</taxon>
        <taxon>Sphingopyxis</taxon>
    </lineage>
</organism>
<protein>
    <recommendedName>
        <fullName evidence="1">AMP-dependent synthetase/ligase domain-containing protein</fullName>
    </recommendedName>
</protein>
<dbReference type="AlphaFoldDB" id="A0A142VVT0"/>
<gene>
    <name evidence="2" type="ORF">AOA14_04390</name>
</gene>
<reference evidence="3" key="1">
    <citation type="submission" date="2015-11" db="EMBL/GenBank/DDBJ databases">
        <title>Complete genome sequence of a polyethylene glycol-degrading strain Sphingopyxis terrae strain 203-1 (NBRC 15098).</title>
        <authorList>
            <person name="Yoshiyuki O."/>
            <person name="Shouta N."/>
            <person name="Nagata Y."/>
            <person name="Numata M."/>
            <person name="Tsuchikane K."/>
            <person name="Hosoyama A."/>
            <person name="Yamazoe A."/>
            <person name="Tsuda M."/>
            <person name="Fujita N."/>
            <person name="Kawai F."/>
        </authorList>
    </citation>
    <scope>NUCLEOTIDE SEQUENCE [LARGE SCALE GENOMIC DNA]</scope>
    <source>
        <strain evidence="3">203-1</strain>
    </source>
</reference>
<dbReference type="Proteomes" id="UP000076234">
    <property type="component" value="Chromosome"/>
</dbReference>
<proteinExistence type="predicted"/>
<dbReference type="InterPro" id="IPR042099">
    <property type="entry name" value="ANL_N_sf"/>
</dbReference>
<reference evidence="2 3" key="2">
    <citation type="journal article" date="2016" name="Genome Announc.">
        <title>Complete Genome Sequence of Sphingopyxis terrae Strain 203-1 (NBRC 111660), a Polyethylene Glycol Degrader.</title>
        <authorList>
            <person name="Ohtsubo Y."/>
            <person name="Nonoyama S."/>
            <person name="Nagata Y."/>
            <person name="Numata M."/>
            <person name="Tsuchikane K."/>
            <person name="Hosoyama A."/>
            <person name="Yamazoe A."/>
            <person name="Tsuda M."/>
            <person name="Fujita N."/>
            <person name="Kawai F."/>
        </authorList>
    </citation>
    <scope>NUCLEOTIDE SEQUENCE [LARGE SCALE GENOMIC DNA]</scope>
    <source>
        <strain evidence="2 3">203-1</strain>
    </source>
</reference>
<dbReference type="Pfam" id="PF23562">
    <property type="entry name" value="AMP-binding_C_3"/>
    <property type="match status" value="1"/>
</dbReference>
<accession>A0A142VVT0</accession>
<dbReference type="PROSITE" id="PS00455">
    <property type="entry name" value="AMP_BINDING"/>
    <property type="match status" value="1"/>
</dbReference>
<dbReference type="Gene3D" id="3.40.50.12780">
    <property type="entry name" value="N-terminal domain of ligase-like"/>
    <property type="match status" value="1"/>
</dbReference>
<dbReference type="InterPro" id="IPR000873">
    <property type="entry name" value="AMP-dep_synth/lig_dom"/>
</dbReference>
<evidence type="ECO:0000313" key="2">
    <source>
        <dbReference type="EMBL" id="AMU93841.1"/>
    </source>
</evidence>
<dbReference type="EMBL" id="CP013342">
    <property type="protein sequence ID" value="AMU93841.1"/>
    <property type="molecule type" value="Genomic_DNA"/>
</dbReference>
<dbReference type="PANTHER" id="PTHR24096:SF420">
    <property type="entry name" value="LONG-CHAIN-FATTY-ACID--COA LIGASE-RELATED"/>
    <property type="match status" value="1"/>
</dbReference>